<evidence type="ECO:0000313" key="3">
    <source>
        <dbReference type="EMBL" id="KRW98556.1"/>
    </source>
</evidence>
<dbReference type="OMA" id="MQSTQKN"/>
<dbReference type="InParanoid" id="A0A0V0Q8I9"/>
<proteinExistence type="predicted"/>
<dbReference type="SUPFAM" id="SSF47473">
    <property type="entry name" value="EF-hand"/>
    <property type="match status" value="1"/>
</dbReference>
<dbReference type="Gene3D" id="1.10.238.10">
    <property type="entry name" value="EF-hand"/>
    <property type="match status" value="1"/>
</dbReference>
<feature type="compositionally biased region" description="Polar residues" evidence="1">
    <location>
        <begin position="18"/>
        <end position="29"/>
    </location>
</feature>
<dbReference type="GO" id="GO:0005509">
    <property type="term" value="F:calcium ion binding"/>
    <property type="evidence" value="ECO:0007669"/>
    <property type="project" value="InterPro"/>
</dbReference>
<protein>
    <recommendedName>
        <fullName evidence="2">EF-hand domain-containing protein</fullName>
    </recommendedName>
</protein>
<dbReference type="InterPro" id="IPR002048">
    <property type="entry name" value="EF_hand_dom"/>
</dbReference>
<evidence type="ECO:0000313" key="4">
    <source>
        <dbReference type="Proteomes" id="UP000054937"/>
    </source>
</evidence>
<feature type="domain" description="EF-hand" evidence="2">
    <location>
        <begin position="104"/>
        <end position="135"/>
    </location>
</feature>
<dbReference type="OrthoDB" id="26525at2759"/>
<dbReference type="AlphaFoldDB" id="A0A0V0Q8I9"/>
<sequence>MMQNTQSQFRDDDRKQTQRGQQNSTFQQQMKKELSIEEQIMEQKISPVEERALQKVFKRLCNATPKNNSQQENTKSNTLKKDMNENYFTLKDLAFCLTELDYPYTKQEIDQMIWEIDEKLSGKIGWHEFQLCYKRCAFDKSGLEPRSLYNVIQFLMYLTPYNNTDQEDINNENKFNINDDDDEGQKKIKKTITSEDTLELLYVRYGRVLMNQEIEEIFGEQQQNSDGEDIQINLEEYLKKIKKKDFQERQRREKERKNVQDPTVDKFYKSRM</sequence>
<feature type="region of interest" description="Disordered" evidence="1">
    <location>
        <begin position="249"/>
        <end position="272"/>
    </location>
</feature>
<evidence type="ECO:0000256" key="1">
    <source>
        <dbReference type="SAM" id="MobiDB-lite"/>
    </source>
</evidence>
<dbReference type="Proteomes" id="UP000054937">
    <property type="component" value="Unassembled WGS sequence"/>
</dbReference>
<reference evidence="3 4" key="1">
    <citation type="journal article" date="2015" name="Sci. Rep.">
        <title>Genome of the facultative scuticociliatosis pathogen Pseudocohnilembus persalinus provides insight into its virulence through horizontal gene transfer.</title>
        <authorList>
            <person name="Xiong J."/>
            <person name="Wang G."/>
            <person name="Cheng J."/>
            <person name="Tian M."/>
            <person name="Pan X."/>
            <person name="Warren A."/>
            <person name="Jiang C."/>
            <person name="Yuan D."/>
            <person name="Miao W."/>
        </authorList>
    </citation>
    <scope>NUCLEOTIDE SEQUENCE [LARGE SCALE GENOMIC DNA]</scope>
    <source>
        <strain evidence="3">36N120E</strain>
    </source>
</reference>
<gene>
    <name evidence="3" type="ORF">PPERSA_00048</name>
</gene>
<dbReference type="EMBL" id="LDAU01000240">
    <property type="protein sequence ID" value="KRW98556.1"/>
    <property type="molecule type" value="Genomic_DNA"/>
</dbReference>
<feature type="region of interest" description="Disordered" evidence="1">
    <location>
        <begin position="1"/>
        <end position="31"/>
    </location>
</feature>
<organism evidence="3 4">
    <name type="scientific">Pseudocohnilembus persalinus</name>
    <name type="common">Ciliate</name>
    <dbReference type="NCBI Taxonomy" id="266149"/>
    <lineage>
        <taxon>Eukaryota</taxon>
        <taxon>Sar</taxon>
        <taxon>Alveolata</taxon>
        <taxon>Ciliophora</taxon>
        <taxon>Intramacronucleata</taxon>
        <taxon>Oligohymenophorea</taxon>
        <taxon>Scuticociliatia</taxon>
        <taxon>Philasterida</taxon>
        <taxon>Pseudocohnilembidae</taxon>
        <taxon>Pseudocohnilembus</taxon>
    </lineage>
</organism>
<accession>A0A0V0Q8I9</accession>
<comment type="caution">
    <text evidence="3">The sequence shown here is derived from an EMBL/GenBank/DDBJ whole genome shotgun (WGS) entry which is preliminary data.</text>
</comment>
<evidence type="ECO:0000259" key="2">
    <source>
        <dbReference type="Pfam" id="PF13833"/>
    </source>
</evidence>
<keyword evidence="4" id="KW-1185">Reference proteome</keyword>
<dbReference type="InterPro" id="IPR011992">
    <property type="entry name" value="EF-hand-dom_pair"/>
</dbReference>
<name>A0A0V0Q8I9_PSEPJ</name>
<dbReference type="Pfam" id="PF13833">
    <property type="entry name" value="EF-hand_8"/>
    <property type="match status" value="1"/>
</dbReference>